<protein>
    <submittedName>
        <fullName evidence="1">Uncharacterized protein</fullName>
    </submittedName>
</protein>
<sequence>MKMCFIDSPQGLTLSPRLDGVITAHSNLQLLGSSNLPASASRVAWTAGKWRESCKMQIQSCIT</sequence>
<reference evidence="1" key="1">
    <citation type="submission" date="2025-08" db="UniProtKB">
        <authorList>
            <consortium name="Ensembl"/>
        </authorList>
    </citation>
    <scope>IDENTIFICATION</scope>
</reference>
<evidence type="ECO:0000313" key="2">
    <source>
        <dbReference type="Proteomes" id="UP000694414"/>
    </source>
</evidence>
<dbReference type="AlphaFoldDB" id="A0A8C8YL15"/>
<keyword evidence="2" id="KW-1185">Reference proteome</keyword>
<organism evidence="1 2">
    <name type="scientific">Prolemur simus</name>
    <name type="common">Greater bamboo lemur</name>
    <name type="synonym">Hapalemur simus</name>
    <dbReference type="NCBI Taxonomy" id="1328070"/>
    <lineage>
        <taxon>Eukaryota</taxon>
        <taxon>Metazoa</taxon>
        <taxon>Chordata</taxon>
        <taxon>Craniata</taxon>
        <taxon>Vertebrata</taxon>
        <taxon>Euteleostomi</taxon>
        <taxon>Mammalia</taxon>
        <taxon>Eutheria</taxon>
        <taxon>Euarchontoglires</taxon>
        <taxon>Primates</taxon>
        <taxon>Strepsirrhini</taxon>
        <taxon>Lemuriformes</taxon>
        <taxon>Lemuridae</taxon>
        <taxon>Prolemur</taxon>
    </lineage>
</organism>
<dbReference type="Proteomes" id="UP000694414">
    <property type="component" value="Unplaced"/>
</dbReference>
<reference evidence="1" key="2">
    <citation type="submission" date="2025-09" db="UniProtKB">
        <authorList>
            <consortium name="Ensembl"/>
        </authorList>
    </citation>
    <scope>IDENTIFICATION</scope>
</reference>
<name>A0A8C8YL15_PROSS</name>
<evidence type="ECO:0000313" key="1">
    <source>
        <dbReference type="Ensembl" id="ENSPSMP00000005487.1"/>
    </source>
</evidence>
<accession>A0A8C8YL15</accession>
<proteinExistence type="predicted"/>
<dbReference type="Ensembl" id="ENSPSMT00000006538.1">
    <property type="protein sequence ID" value="ENSPSMP00000005487.1"/>
    <property type="gene ID" value="ENSPSMG00000004195.1"/>
</dbReference>